<dbReference type="Proteomes" id="UP000800981">
    <property type="component" value="Unassembled WGS sequence"/>
</dbReference>
<name>A0ABX0GTF1_9ACTN</name>
<proteinExistence type="predicted"/>
<dbReference type="Pfam" id="PF07179">
    <property type="entry name" value="SseB"/>
    <property type="match status" value="1"/>
</dbReference>
<dbReference type="InterPro" id="IPR009839">
    <property type="entry name" value="SseB_N"/>
</dbReference>
<dbReference type="RefSeq" id="WP_166278110.1">
    <property type="nucleotide sequence ID" value="NZ_JAANNP010000001.1"/>
</dbReference>
<dbReference type="EMBL" id="JAANNP010000001">
    <property type="protein sequence ID" value="NHC12935.1"/>
    <property type="molecule type" value="Genomic_DNA"/>
</dbReference>
<protein>
    <submittedName>
        <fullName evidence="2">SseB family protein</fullName>
    </submittedName>
</protein>
<feature type="domain" description="SseB protein N-terminal" evidence="1">
    <location>
        <begin position="17"/>
        <end position="115"/>
    </location>
</feature>
<comment type="caution">
    <text evidence="2">The sequence shown here is derived from an EMBL/GenBank/DDBJ whole genome shotgun (WGS) entry which is preliminary data.</text>
</comment>
<reference evidence="2 3" key="1">
    <citation type="submission" date="2020-03" db="EMBL/GenBank/DDBJ databases">
        <title>Two novel Motilibacter sp.</title>
        <authorList>
            <person name="Liu S."/>
        </authorList>
    </citation>
    <scope>NUCLEOTIDE SEQUENCE [LARGE SCALE GENOMIC DNA]</scope>
    <source>
        <strain evidence="2 3">E257</strain>
    </source>
</reference>
<keyword evidence="3" id="KW-1185">Reference proteome</keyword>
<accession>A0ABX0GTF1</accession>
<organism evidence="2 3">
    <name type="scientific">Motilibacter deserti</name>
    <dbReference type="NCBI Taxonomy" id="2714956"/>
    <lineage>
        <taxon>Bacteria</taxon>
        <taxon>Bacillati</taxon>
        <taxon>Actinomycetota</taxon>
        <taxon>Actinomycetes</taxon>
        <taxon>Motilibacterales</taxon>
        <taxon>Motilibacteraceae</taxon>
        <taxon>Motilibacter</taxon>
    </lineage>
</organism>
<evidence type="ECO:0000313" key="2">
    <source>
        <dbReference type="EMBL" id="NHC12935.1"/>
    </source>
</evidence>
<sequence>MSGRETVRVQVNEPLRAALAVVDAGGVAAALHRGQVLVPTTAKQGLIAPLVATDAGGRRLLPAFSGPDALQAWGAADRAGSVPGKDLVDLAAAQGVVGVLFDPAGPNPVEVGLQELSLALDGLATGPDGVTRTSEPLRARAADDVPPRLLDALLACPLPPGAELWVFERAAHGRPLLTVALGGASVTSSSAQRIAEYLGATPGLPTVDLITLDEGVLRQLADQVPAARVR</sequence>
<evidence type="ECO:0000313" key="3">
    <source>
        <dbReference type="Proteomes" id="UP000800981"/>
    </source>
</evidence>
<gene>
    <name evidence="2" type="ORF">G9H71_03985</name>
</gene>
<evidence type="ECO:0000259" key="1">
    <source>
        <dbReference type="Pfam" id="PF07179"/>
    </source>
</evidence>